<proteinExistence type="predicted"/>
<feature type="compositionally biased region" description="Low complexity" evidence="1">
    <location>
        <begin position="405"/>
        <end position="419"/>
    </location>
</feature>
<gene>
    <name evidence="2" type="ORF">DSPE1174_LOCUS2327</name>
    <name evidence="3" type="ORF">DSPE1174_LOCUS2328</name>
</gene>
<name>A0A6U3QEL6_9STRA</name>
<dbReference type="AlphaFoldDB" id="A0A6U3QEL6"/>
<feature type="region of interest" description="Disordered" evidence="1">
    <location>
        <begin position="379"/>
        <end position="438"/>
    </location>
</feature>
<evidence type="ECO:0000256" key="1">
    <source>
        <dbReference type="SAM" id="MobiDB-lite"/>
    </source>
</evidence>
<evidence type="ECO:0000313" key="2">
    <source>
        <dbReference type="EMBL" id="CAD9374736.1"/>
    </source>
</evidence>
<protein>
    <submittedName>
        <fullName evidence="2">Uncharacterized protein</fullName>
    </submittedName>
</protein>
<feature type="region of interest" description="Disordered" evidence="1">
    <location>
        <begin position="463"/>
        <end position="491"/>
    </location>
</feature>
<feature type="compositionally biased region" description="Basic and acidic residues" evidence="1">
    <location>
        <begin position="379"/>
        <end position="395"/>
    </location>
</feature>
<dbReference type="EMBL" id="HBGS01004529">
    <property type="protein sequence ID" value="CAD9374739.1"/>
    <property type="molecule type" value="Transcribed_RNA"/>
</dbReference>
<dbReference type="EMBL" id="HBGS01004528">
    <property type="protein sequence ID" value="CAD9374736.1"/>
    <property type="molecule type" value="Transcribed_RNA"/>
</dbReference>
<feature type="compositionally biased region" description="Polar residues" evidence="1">
    <location>
        <begin position="420"/>
        <end position="438"/>
    </location>
</feature>
<reference evidence="2" key="1">
    <citation type="submission" date="2021-01" db="EMBL/GenBank/DDBJ databases">
        <authorList>
            <person name="Corre E."/>
            <person name="Pelletier E."/>
            <person name="Niang G."/>
            <person name="Scheremetjew M."/>
            <person name="Finn R."/>
            <person name="Kale V."/>
            <person name="Holt S."/>
            <person name="Cochrane G."/>
            <person name="Meng A."/>
            <person name="Brown T."/>
            <person name="Cohen L."/>
        </authorList>
    </citation>
    <scope>NUCLEOTIDE SEQUENCE</scope>
    <source>
        <strain evidence="2">CCMP1381</strain>
    </source>
</reference>
<organism evidence="2">
    <name type="scientific">Octactis speculum</name>
    <dbReference type="NCBI Taxonomy" id="3111310"/>
    <lineage>
        <taxon>Eukaryota</taxon>
        <taxon>Sar</taxon>
        <taxon>Stramenopiles</taxon>
        <taxon>Ochrophyta</taxon>
        <taxon>Dictyochophyceae</taxon>
        <taxon>Dictyochales</taxon>
        <taxon>Dictyochaceae</taxon>
        <taxon>Octactis</taxon>
    </lineage>
</organism>
<accession>A0A6U3QEL6</accession>
<sequence>MLDDVLADSPRNVADHIVGLGCSIDGIFSHIIGLCKPAAGSSDSKAKLNASREQLMNMVEAMQFSGTEYRLDTILEAFGVKGREYLSTLEADDSPQARAMQRELGNDKSIAGLFLTMMDLKIDVKKGVKSMSAPAASEFVKLVGKVQSTYGQGGTHGPEKSMSTYYARSRWNGLTAIFTVFANDFQPEGKSYEVTEVAESAMMAKVGAPAMPDGKRYADIAKSADGITSIDGEILKTINGIPDPNQRLKALLEYKDKGTRSVERDTSRATSKSFKLAFLHSDDGRECNYCGGGTSQRTHEMKDCMGRQYDRDNNTNRHFASTARRWFELNDRKVSEKPPQLWNADENAIRNQMTLTGFKPGMPNGDKCYTHREEIFADAERRALPKSQRSNDGRGRGRGRGGYHNATAYAATTNSAPSTGQTQPAKQAGTAAQQPDTAGADNQMTEMHAMLVKLNDRVTEVQTFQKNRKNRKKQQVDWSADDTDQDTDDDQ</sequence>
<feature type="compositionally biased region" description="Acidic residues" evidence="1">
    <location>
        <begin position="479"/>
        <end position="491"/>
    </location>
</feature>
<evidence type="ECO:0000313" key="3">
    <source>
        <dbReference type="EMBL" id="CAD9374739.1"/>
    </source>
</evidence>